<evidence type="ECO:0000313" key="9">
    <source>
        <dbReference type="Proteomes" id="UP001314229"/>
    </source>
</evidence>
<dbReference type="PROSITE" id="PS00108">
    <property type="entry name" value="PROTEIN_KINASE_ST"/>
    <property type="match status" value="1"/>
</dbReference>
<sequence>MVDRQHKGLSLREMSPVIHQLATALSHLRSMSIIHADLKPENIMVVNRQQRPLKVKTIDFGLARNVSAAKPGLILQTIWYRAPEIMLHIPFNEAIDMWSFGLVAVELATGHPLYPGKTDYEMLNLIMQTQGQPEDRMLDRGWRTDYYFHKQPNNQRMWAFKTPEEFSYETGIYPRETRRFTSFNPPHISVDMTDVEDEEPTVTWLPSSIQTSEPDQSLSDSEGTAPAAASPAAAAPAAPASGAWTRKRKRGKEMDVGEKERESLIQSLLIKSLQRAPATTTTTTCLERRGTFLKQSGSFPP</sequence>
<keyword evidence="3" id="KW-0547">Nucleotide-binding</keyword>
<dbReference type="GO" id="GO:0004713">
    <property type="term" value="F:protein tyrosine kinase activity"/>
    <property type="evidence" value="ECO:0007669"/>
    <property type="project" value="TreeGrafter"/>
</dbReference>
<name>A0AAV1MYY1_SCOSC</name>
<evidence type="ECO:0000256" key="2">
    <source>
        <dbReference type="ARBA" id="ARBA00022679"/>
    </source>
</evidence>
<dbReference type="Proteomes" id="UP001314229">
    <property type="component" value="Unassembled WGS sequence"/>
</dbReference>
<dbReference type="PANTHER" id="PTHR24058">
    <property type="entry name" value="DUAL SPECIFICITY PROTEIN KINASE"/>
    <property type="match status" value="1"/>
</dbReference>
<dbReference type="InterPro" id="IPR008271">
    <property type="entry name" value="Ser/Thr_kinase_AS"/>
</dbReference>
<evidence type="ECO:0000313" key="8">
    <source>
        <dbReference type="EMBL" id="CAK6951973.1"/>
    </source>
</evidence>
<dbReference type="PROSITE" id="PS50011">
    <property type="entry name" value="PROTEIN_KINASE_DOM"/>
    <property type="match status" value="1"/>
</dbReference>
<evidence type="ECO:0000259" key="7">
    <source>
        <dbReference type="PROSITE" id="PS50011"/>
    </source>
</evidence>
<feature type="compositionally biased region" description="Basic and acidic residues" evidence="6">
    <location>
        <begin position="252"/>
        <end position="261"/>
    </location>
</feature>
<evidence type="ECO:0000256" key="1">
    <source>
        <dbReference type="ARBA" id="ARBA00022527"/>
    </source>
</evidence>
<evidence type="ECO:0000256" key="5">
    <source>
        <dbReference type="ARBA" id="ARBA00022840"/>
    </source>
</evidence>
<dbReference type="Pfam" id="PF00069">
    <property type="entry name" value="Pkinase"/>
    <property type="match status" value="1"/>
</dbReference>
<keyword evidence="9" id="KW-1185">Reference proteome</keyword>
<protein>
    <submittedName>
        <fullName evidence="8">Homeodomain-interacting protein kinase 2-like isoform X2</fullName>
    </submittedName>
</protein>
<dbReference type="Gene3D" id="1.10.510.10">
    <property type="entry name" value="Transferase(Phosphotransferase) domain 1"/>
    <property type="match status" value="1"/>
</dbReference>
<comment type="caution">
    <text evidence="8">The sequence shown here is derived from an EMBL/GenBank/DDBJ whole genome shotgun (WGS) entry which is preliminary data.</text>
</comment>
<dbReference type="GO" id="GO:0005634">
    <property type="term" value="C:nucleus"/>
    <property type="evidence" value="ECO:0007669"/>
    <property type="project" value="TreeGrafter"/>
</dbReference>
<dbReference type="AlphaFoldDB" id="A0AAV1MYY1"/>
<dbReference type="PANTHER" id="PTHR24058:SF17">
    <property type="entry name" value="HOMEODOMAIN INTERACTING PROTEIN KINASE, ISOFORM D"/>
    <property type="match status" value="1"/>
</dbReference>
<dbReference type="GO" id="GO:0004674">
    <property type="term" value="F:protein serine/threonine kinase activity"/>
    <property type="evidence" value="ECO:0007669"/>
    <property type="project" value="UniProtKB-KW"/>
</dbReference>
<dbReference type="InterPro" id="IPR050494">
    <property type="entry name" value="Ser_Thr_dual-spec_kinase"/>
</dbReference>
<proteinExistence type="predicted"/>
<feature type="compositionally biased region" description="Low complexity" evidence="6">
    <location>
        <begin position="225"/>
        <end position="241"/>
    </location>
</feature>
<feature type="domain" description="Protein kinase" evidence="7">
    <location>
        <begin position="1"/>
        <end position="293"/>
    </location>
</feature>
<feature type="compositionally biased region" description="Polar residues" evidence="6">
    <location>
        <begin position="204"/>
        <end position="222"/>
    </location>
</feature>
<dbReference type="SMART" id="SM00220">
    <property type="entry name" value="S_TKc"/>
    <property type="match status" value="1"/>
</dbReference>
<feature type="region of interest" description="Disordered" evidence="6">
    <location>
        <begin position="189"/>
        <end position="261"/>
    </location>
</feature>
<dbReference type="InterPro" id="IPR000719">
    <property type="entry name" value="Prot_kinase_dom"/>
</dbReference>
<organism evidence="8 9">
    <name type="scientific">Scomber scombrus</name>
    <name type="common">Atlantic mackerel</name>
    <name type="synonym">Scomber vernalis</name>
    <dbReference type="NCBI Taxonomy" id="13677"/>
    <lineage>
        <taxon>Eukaryota</taxon>
        <taxon>Metazoa</taxon>
        <taxon>Chordata</taxon>
        <taxon>Craniata</taxon>
        <taxon>Vertebrata</taxon>
        <taxon>Euteleostomi</taxon>
        <taxon>Actinopterygii</taxon>
        <taxon>Neopterygii</taxon>
        <taxon>Teleostei</taxon>
        <taxon>Neoteleostei</taxon>
        <taxon>Acanthomorphata</taxon>
        <taxon>Pelagiaria</taxon>
        <taxon>Scombriformes</taxon>
        <taxon>Scombridae</taxon>
        <taxon>Scomber</taxon>
    </lineage>
</organism>
<gene>
    <name evidence="8" type="ORF">FSCOSCO3_A015137</name>
</gene>
<keyword evidence="1" id="KW-0723">Serine/threonine-protein kinase</keyword>
<keyword evidence="2" id="KW-0808">Transferase</keyword>
<keyword evidence="8" id="KW-0238">DNA-binding</keyword>
<evidence type="ECO:0000256" key="6">
    <source>
        <dbReference type="SAM" id="MobiDB-lite"/>
    </source>
</evidence>
<keyword evidence="5" id="KW-0067">ATP-binding</keyword>
<keyword evidence="8" id="KW-0371">Homeobox</keyword>
<accession>A0AAV1MYY1</accession>
<evidence type="ECO:0000256" key="3">
    <source>
        <dbReference type="ARBA" id="ARBA00022741"/>
    </source>
</evidence>
<dbReference type="GO" id="GO:0003677">
    <property type="term" value="F:DNA binding"/>
    <property type="evidence" value="ECO:0007669"/>
    <property type="project" value="UniProtKB-KW"/>
</dbReference>
<evidence type="ECO:0000256" key="4">
    <source>
        <dbReference type="ARBA" id="ARBA00022777"/>
    </source>
</evidence>
<dbReference type="EMBL" id="CAWUFR010000008">
    <property type="protein sequence ID" value="CAK6951973.1"/>
    <property type="molecule type" value="Genomic_DNA"/>
</dbReference>
<dbReference type="InterPro" id="IPR011009">
    <property type="entry name" value="Kinase-like_dom_sf"/>
</dbReference>
<dbReference type="GO" id="GO:0005524">
    <property type="term" value="F:ATP binding"/>
    <property type="evidence" value="ECO:0007669"/>
    <property type="project" value="UniProtKB-KW"/>
</dbReference>
<keyword evidence="4 8" id="KW-0418">Kinase</keyword>
<dbReference type="SUPFAM" id="SSF56112">
    <property type="entry name" value="Protein kinase-like (PK-like)"/>
    <property type="match status" value="1"/>
</dbReference>
<reference evidence="8 9" key="1">
    <citation type="submission" date="2024-01" db="EMBL/GenBank/DDBJ databases">
        <authorList>
            <person name="Alioto T."/>
            <person name="Alioto T."/>
            <person name="Gomez Garrido J."/>
        </authorList>
    </citation>
    <scope>NUCLEOTIDE SEQUENCE [LARGE SCALE GENOMIC DNA]</scope>
</reference>
<dbReference type="GO" id="GO:0005737">
    <property type="term" value="C:cytoplasm"/>
    <property type="evidence" value="ECO:0007669"/>
    <property type="project" value="TreeGrafter"/>
</dbReference>